<dbReference type="OrthoDB" id="286811at2759"/>
<keyword evidence="12" id="KW-1185">Reference proteome</keyword>
<name>A0A7J7J2D0_BUGNE</name>
<dbReference type="Proteomes" id="UP000593567">
    <property type="component" value="Unassembled WGS sequence"/>
</dbReference>
<dbReference type="AlphaFoldDB" id="A0A7J7J2D0"/>
<dbReference type="EMBL" id="VXIV02003208">
    <property type="protein sequence ID" value="KAF6019844.1"/>
    <property type="molecule type" value="Genomic_DNA"/>
</dbReference>
<sequence length="79" mass="9107">MPKDSAYRVNTEAIVNARRSVVTQESDLNLLESKIGGGQVEELILQASRELSLARKMLEWKPWEPLVEDAPKDQWKWPM</sequence>
<protein>
    <submittedName>
        <fullName evidence="11">NDUFA5</fullName>
    </submittedName>
</protein>
<evidence type="ECO:0000256" key="10">
    <source>
        <dbReference type="ARBA" id="ARBA00023136"/>
    </source>
</evidence>
<keyword evidence="8" id="KW-0249">Electron transport</keyword>
<evidence type="ECO:0000256" key="6">
    <source>
        <dbReference type="ARBA" id="ARBA00022660"/>
    </source>
</evidence>
<dbReference type="PANTHER" id="PTHR12653">
    <property type="entry name" value="NADH-UBIQUINONE OXIDOREDUCTASE 13 KD-B SUBUNIT"/>
    <property type="match status" value="1"/>
</dbReference>
<dbReference type="GO" id="GO:0005743">
    <property type="term" value="C:mitochondrial inner membrane"/>
    <property type="evidence" value="ECO:0007669"/>
    <property type="project" value="UniProtKB-SubCell"/>
</dbReference>
<dbReference type="InterPro" id="IPR006806">
    <property type="entry name" value="NDUFA5"/>
</dbReference>
<reference evidence="11" key="1">
    <citation type="submission" date="2020-06" db="EMBL/GenBank/DDBJ databases">
        <title>Draft genome of Bugula neritina, a colonial animal packing powerful symbionts and potential medicines.</title>
        <authorList>
            <person name="Rayko M."/>
        </authorList>
    </citation>
    <scope>NUCLEOTIDE SEQUENCE [LARGE SCALE GENOMIC DNA]</scope>
    <source>
        <strain evidence="11">Kwan_BN1</strain>
    </source>
</reference>
<evidence type="ECO:0000256" key="4">
    <source>
        <dbReference type="ARBA" id="ARBA00011533"/>
    </source>
</evidence>
<keyword evidence="10" id="KW-0472">Membrane</keyword>
<comment type="subcellular location">
    <subcellularLocation>
        <location evidence="2">Mitochondrion inner membrane</location>
        <topology evidence="2">Peripheral membrane protein</topology>
        <orientation evidence="2">Matrix side</orientation>
    </subcellularLocation>
</comment>
<proteinExistence type="inferred from homology"/>
<evidence type="ECO:0000256" key="8">
    <source>
        <dbReference type="ARBA" id="ARBA00022982"/>
    </source>
</evidence>
<dbReference type="GO" id="GO:0022904">
    <property type="term" value="P:respiratory electron transport chain"/>
    <property type="evidence" value="ECO:0007669"/>
    <property type="project" value="InterPro"/>
</dbReference>
<evidence type="ECO:0000256" key="2">
    <source>
        <dbReference type="ARBA" id="ARBA00004443"/>
    </source>
</evidence>
<evidence type="ECO:0000256" key="9">
    <source>
        <dbReference type="ARBA" id="ARBA00023128"/>
    </source>
</evidence>
<accession>A0A7J7J2D0</accession>
<gene>
    <name evidence="11" type="ORF">EB796_021815</name>
</gene>
<keyword evidence="7" id="KW-0999">Mitochondrion inner membrane</keyword>
<evidence type="ECO:0000256" key="3">
    <source>
        <dbReference type="ARBA" id="ARBA00010261"/>
    </source>
</evidence>
<evidence type="ECO:0000256" key="1">
    <source>
        <dbReference type="ARBA" id="ARBA00003195"/>
    </source>
</evidence>
<dbReference type="Pfam" id="PF04716">
    <property type="entry name" value="ETC_C1_NDUFA5"/>
    <property type="match status" value="1"/>
</dbReference>
<evidence type="ECO:0000256" key="5">
    <source>
        <dbReference type="ARBA" id="ARBA00022448"/>
    </source>
</evidence>
<comment type="subunit">
    <text evidence="4">Complex I is composed of 45 different subunits.</text>
</comment>
<keyword evidence="6" id="KW-0679">Respiratory chain</keyword>
<organism evidence="11 12">
    <name type="scientific">Bugula neritina</name>
    <name type="common">Brown bryozoan</name>
    <name type="synonym">Sertularia neritina</name>
    <dbReference type="NCBI Taxonomy" id="10212"/>
    <lineage>
        <taxon>Eukaryota</taxon>
        <taxon>Metazoa</taxon>
        <taxon>Spiralia</taxon>
        <taxon>Lophotrochozoa</taxon>
        <taxon>Bryozoa</taxon>
        <taxon>Gymnolaemata</taxon>
        <taxon>Cheilostomatida</taxon>
        <taxon>Flustrina</taxon>
        <taxon>Buguloidea</taxon>
        <taxon>Bugulidae</taxon>
        <taxon>Bugula</taxon>
    </lineage>
</organism>
<comment type="caution">
    <text evidence="11">The sequence shown here is derived from an EMBL/GenBank/DDBJ whole genome shotgun (WGS) entry which is preliminary data.</text>
</comment>
<comment type="function">
    <text evidence="1">Accessory subunit of the mitochondrial membrane respiratory chain NADH dehydrogenase (Complex I), that is believed not to be involved in catalysis. Complex I functions in the transfer of electrons from NADH to the respiratory chain. The immediate electron acceptor for the enzyme is believed to be ubiquinone.</text>
</comment>
<dbReference type="PANTHER" id="PTHR12653:SF0">
    <property type="entry name" value="NADH DEHYDROGENASE [UBIQUINONE] 1 ALPHA SUBCOMPLEX SUBUNIT 5"/>
    <property type="match status" value="1"/>
</dbReference>
<comment type="similarity">
    <text evidence="3">Belongs to the complex I NDUFA5 subunit family.</text>
</comment>
<keyword evidence="5" id="KW-0813">Transport</keyword>
<evidence type="ECO:0000313" key="12">
    <source>
        <dbReference type="Proteomes" id="UP000593567"/>
    </source>
</evidence>
<evidence type="ECO:0000313" key="11">
    <source>
        <dbReference type="EMBL" id="KAF6019844.1"/>
    </source>
</evidence>
<keyword evidence="9" id="KW-0496">Mitochondrion</keyword>
<evidence type="ECO:0000256" key="7">
    <source>
        <dbReference type="ARBA" id="ARBA00022792"/>
    </source>
</evidence>